<proteinExistence type="predicted"/>
<keyword evidence="2" id="KW-1185">Reference proteome</keyword>
<name>A0AAD9MW13_9ANNE</name>
<evidence type="ECO:0000313" key="1">
    <source>
        <dbReference type="EMBL" id="KAK2146198.1"/>
    </source>
</evidence>
<evidence type="ECO:0000313" key="2">
    <source>
        <dbReference type="Proteomes" id="UP001208570"/>
    </source>
</evidence>
<dbReference type="EMBL" id="JAODUP010000625">
    <property type="protein sequence ID" value="KAK2146198.1"/>
    <property type="molecule type" value="Genomic_DNA"/>
</dbReference>
<accession>A0AAD9MW13</accession>
<gene>
    <name evidence="1" type="ORF">LSH36_625g01032</name>
</gene>
<comment type="caution">
    <text evidence="1">The sequence shown here is derived from an EMBL/GenBank/DDBJ whole genome shotgun (WGS) entry which is preliminary data.</text>
</comment>
<sequence>MGIVREENRLKYKLKLEQTRSSNLYKEVGQLHVKLIEHQQTVHDQLVNEQHPEVQTPKDNSEKFTDGVKKTTIALLPRCRIQTVAKYLFSVDISSLASERTVRRYADQGHVLANAVTANTVDIHSDGTTHDKKKYIGYQVTTSEGSLSCGFTTVAPENSSTLKKGNCNVAVQATLGTDESFESLGCNTHFLLGLSTKTNTALIAIQKRHNESRIGRDLEPQFSSFSIPEAAAVRYVRMACEVLGPCGDEKAGC</sequence>
<reference evidence="1" key="1">
    <citation type="journal article" date="2023" name="Mol. Biol. Evol.">
        <title>Third-Generation Sequencing Reveals the Adaptive Role of the Epigenome in Three Deep-Sea Polychaetes.</title>
        <authorList>
            <person name="Perez M."/>
            <person name="Aroh O."/>
            <person name="Sun Y."/>
            <person name="Lan Y."/>
            <person name="Juniper S.K."/>
            <person name="Young C.R."/>
            <person name="Angers B."/>
            <person name="Qian P.Y."/>
        </authorList>
    </citation>
    <scope>NUCLEOTIDE SEQUENCE</scope>
    <source>
        <strain evidence="1">P08H-3</strain>
    </source>
</reference>
<dbReference type="Proteomes" id="UP001208570">
    <property type="component" value="Unassembled WGS sequence"/>
</dbReference>
<protein>
    <submittedName>
        <fullName evidence="1">Uncharacterized protein</fullName>
    </submittedName>
</protein>
<organism evidence="1 2">
    <name type="scientific">Paralvinella palmiformis</name>
    <dbReference type="NCBI Taxonomy" id="53620"/>
    <lineage>
        <taxon>Eukaryota</taxon>
        <taxon>Metazoa</taxon>
        <taxon>Spiralia</taxon>
        <taxon>Lophotrochozoa</taxon>
        <taxon>Annelida</taxon>
        <taxon>Polychaeta</taxon>
        <taxon>Sedentaria</taxon>
        <taxon>Canalipalpata</taxon>
        <taxon>Terebellida</taxon>
        <taxon>Terebelliformia</taxon>
        <taxon>Alvinellidae</taxon>
        <taxon>Paralvinella</taxon>
    </lineage>
</organism>
<dbReference type="AlphaFoldDB" id="A0AAD9MW13"/>